<reference evidence="3" key="1">
    <citation type="submission" date="2020-03" db="EMBL/GenBank/DDBJ databases">
        <title>Draft Genome Sequence of Cylindrodendrum hubeiense.</title>
        <authorList>
            <person name="Buettner E."/>
            <person name="Kellner H."/>
        </authorList>
    </citation>
    <scope>NUCLEOTIDE SEQUENCE</scope>
    <source>
        <strain evidence="3">IHI 201604</strain>
    </source>
</reference>
<feature type="chain" id="PRO_5040324197" description="Beta-lactamase-related domain-containing protein" evidence="1">
    <location>
        <begin position="23"/>
        <end position="188"/>
    </location>
</feature>
<proteinExistence type="predicted"/>
<gene>
    <name evidence="3" type="ORF">G7Z17_g1420</name>
</gene>
<feature type="domain" description="Beta-lactamase-related" evidence="2">
    <location>
        <begin position="93"/>
        <end position="174"/>
    </location>
</feature>
<name>A0A9P5LK51_9HYPO</name>
<protein>
    <recommendedName>
        <fullName evidence="2">Beta-lactamase-related domain-containing protein</fullName>
    </recommendedName>
</protein>
<dbReference type="InterPro" id="IPR051478">
    <property type="entry name" value="Beta-lactamase-like_AB/R"/>
</dbReference>
<organism evidence="3 4">
    <name type="scientific">Cylindrodendrum hubeiense</name>
    <dbReference type="NCBI Taxonomy" id="595255"/>
    <lineage>
        <taxon>Eukaryota</taxon>
        <taxon>Fungi</taxon>
        <taxon>Dikarya</taxon>
        <taxon>Ascomycota</taxon>
        <taxon>Pezizomycotina</taxon>
        <taxon>Sordariomycetes</taxon>
        <taxon>Hypocreomycetidae</taxon>
        <taxon>Hypocreales</taxon>
        <taxon>Nectriaceae</taxon>
        <taxon>Cylindrodendrum</taxon>
    </lineage>
</organism>
<dbReference type="PANTHER" id="PTHR22935">
    <property type="entry name" value="PENICILLIN-BINDING PROTEIN"/>
    <property type="match status" value="1"/>
</dbReference>
<keyword evidence="4" id="KW-1185">Reference proteome</keyword>
<keyword evidence="1" id="KW-0732">Signal</keyword>
<feature type="signal peptide" evidence="1">
    <location>
        <begin position="1"/>
        <end position="22"/>
    </location>
</feature>
<dbReference type="OrthoDB" id="10250282at2759"/>
<evidence type="ECO:0000256" key="1">
    <source>
        <dbReference type="SAM" id="SignalP"/>
    </source>
</evidence>
<dbReference type="Proteomes" id="UP000722485">
    <property type="component" value="Unassembled WGS sequence"/>
</dbReference>
<dbReference type="InterPro" id="IPR001466">
    <property type="entry name" value="Beta-lactam-related"/>
</dbReference>
<dbReference type="SUPFAM" id="SSF56601">
    <property type="entry name" value="beta-lactamase/transpeptidase-like"/>
    <property type="match status" value="1"/>
</dbReference>
<evidence type="ECO:0000313" key="3">
    <source>
        <dbReference type="EMBL" id="KAF7556442.1"/>
    </source>
</evidence>
<dbReference type="Gene3D" id="3.40.710.10">
    <property type="entry name" value="DD-peptidase/beta-lactamase superfamily"/>
    <property type="match status" value="1"/>
</dbReference>
<evidence type="ECO:0000259" key="2">
    <source>
        <dbReference type="Pfam" id="PF00144"/>
    </source>
</evidence>
<dbReference type="EMBL" id="JAANBB010000012">
    <property type="protein sequence ID" value="KAF7556442.1"/>
    <property type="molecule type" value="Genomic_DNA"/>
</dbReference>
<dbReference type="PANTHER" id="PTHR22935:SF97">
    <property type="entry name" value="BETA-LACTAMASE-RELATED DOMAIN-CONTAINING PROTEIN"/>
    <property type="match status" value="1"/>
</dbReference>
<accession>A0A9P5LK51</accession>
<sequence length="188" mass="20406">MRPRILHLHLPGLLILAGHTLGQSNPTCPLLGPVFPAPQGALDDSSAINDAVARLTDLMENIAQSGTNTTFYVQAFSGTNTLFNYGYVPPTMNDSLTTGNLDENTVFRIGSVSKLITVYTILAEVGMELMSDPITKWVPELAKVAKGQEDPVTRPQWNDITIGQLASHLSGIERNCEDLCGVYSIKTY</sequence>
<dbReference type="Pfam" id="PF00144">
    <property type="entry name" value="Beta-lactamase"/>
    <property type="match status" value="1"/>
</dbReference>
<dbReference type="InterPro" id="IPR012338">
    <property type="entry name" value="Beta-lactam/transpept-like"/>
</dbReference>
<evidence type="ECO:0000313" key="4">
    <source>
        <dbReference type="Proteomes" id="UP000722485"/>
    </source>
</evidence>
<comment type="caution">
    <text evidence="3">The sequence shown here is derived from an EMBL/GenBank/DDBJ whole genome shotgun (WGS) entry which is preliminary data.</text>
</comment>
<dbReference type="AlphaFoldDB" id="A0A9P5LK51"/>